<name>A0A7S4HF39_9EUKA</name>
<sequence length="107" mass="10675">MPLQALMHSHPHTLRRCNEMPPSVHAARIPAIHATHQPHALGAITAATAAAAAAFSAAAAAISPPPSPRLAPHSWAGWPGGGRAPSLALSEAAAAPAGKVTWLGAGI</sequence>
<accession>A0A7S4HF39</accession>
<organism evidence="1">
    <name type="scientific">Prymnesium polylepis</name>
    <dbReference type="NCBI Taxonomy" id="72548"/>
    <lineage>
        <taxon>Eukaryota</taxon>
        <taxon>Haptista</taxon>
        <taxon>Haptophyta</taxon>
        <taxon>Prymnesiophyceae</taxon>
        <taxon>Prymnesiales</taxon>
        <taxon>Prymnesiaceae</taxon>
        <taxon>Prymnesium</taxon>
    </lineage>
</organism>
<gene>
    <name evidence="1" type="ORF">CPOL0286_LOCUS2520</name>
</gene>
<protein>
    <submittedName>
        <fullName evidence="1">Uncharacterized protein</fullName>
    </submittedName>
</protein>
<reference evidence="1" key="1">
    <citation type="submission" date="2021-01" db="EMBL/GenBank/DDBJ databases">
        <authorList>
            <person name="Corre E."/>
            <person name="Pelletier E."/>
            <person name="Niang G."/>
            <person name="Scheremetjew M."/>
            <person name="Finn R."/>
            <person name="Kale V."/>
            <person name="Holt S."/>
            <person name="Cochrane G."/>
            <person name="Meng A."/>
            <person name="Brown T."/>
            <person name="Cohen L."/>
        </authorList>
    </citation>
    <scope>NUCLEOTIDE SEQUENCE</scope>
    <source>
        <strain evidence="1">UIO037</strain>
    </source>
</reference>
<evidence type="ECO:0000313" key="1">
    <source>
        <dbReference type="EMBL" id="CAE2197166.1"/>
    </source>
</evidence>
<dbReference type="AlphaFoldDB" id="A0A7S4HF39"/>
<proteinExistence type="predicted"/>
<dbReference type="EMBL" id="HBKO01005214">
    <property type="protein sequence ID" value="CAE2197166.1"/>
    <property type="molecule type" value="Transcribed_RNA"/>
</dbReference>